<protein>
    <recommendedName>
        <fullName evidence="6">BZIP domain-containing protein</fullName>
    </recommendedName>
</protein>
<dbReference type="Gramene" id="Pp3c7_22020V3.1">
    <property type="protein sequence ID" value="Pp3c7_22020V3.1"/>
    <property type="gene ID" value="Pp3c7_22020"/>
</dbReference>
<dbReference type="SUPFAM" id="SSF57959">
    <property type="entry name" value="Leucine zipper domain"/>
    <property type="match status" value="1"/>
</dbReference>
<name>A0A2K1KCI7_PHYPA</name>
<evidence type="ECO:0000313" key="4">
    <source>
        <dbReference type="EnsemblPlants" id="Pp3c7_22020V3.1"/>
    </source>
</evidence>
<evidence type="ECO:0000313" key="3">
    <source>
        <dbReference type="EMBL" id="PNR51493.1"/>
    </source>
</evidence>
<reference evidence="4" key="3">
    <citation type="submission" date="2020-12" db="UniProtKB">
        <authorList>
            <consortium name="EnsemblPlants"/>
        </authorList>
    </citation>
    <scope>IDENTIFICATION</scope>
</reference>
<organism evidence="3">
    <name type="scientific">Physcomitrium patens</name>
    <name type="common">Spreading-leaved earth moss</name>
    <name type="synonym">Physcomitrella patens</name>
    <dbReference type="NCBI Taxonomy" id="3218"/>
    <lineage>
        <taxon>Eukaryota</taxon>
        <taxon>Viridiplantae</taxon>
        <taxon>Streptophyta</taxon>
        <taxon>Embryophyta</taxon>
        <taxon>Bryophyta</taxon>
        <taxon>Bryophytina</taxon>
        <taxon>Bryopsida</taxon>
        <taxon>Funariidae</taxon>
        <taxon>Funariales</taxon>
        <taxon>Funariaceae</taxon>
        <taxon>Physcomitrium</taxon>
    </lineage>
</organism>
<dbReference type="InParanoid" id="A0A2K1KCI7"/>
<keyword evidence="5" id="KW-1185">Reference proteome</keyword>
<feature type="coiled-coil region" evidence="1">
    <location>
        <begin position="122"/>
        <end position="156"/>
    </location>
</feature>
<dbReference type="AlphaFoldDB" id="A0A2K1KCI7"/>
<evidence type="ECO:0000313" key="5">
    <source>
        <dbReference type="Proteomes" id="UP000006727"/>
    </source>
</evidence>
<dbReference type="PANTHER" id="PTHR37616">
    <property type="entry name" value="BZIP TRANSCRIPTION FACTOR 60-LIKE"/>
    <property type="match status" value="1"/>
</dbReference>
<dbReference type="InterPro" id="IPR046347">
    <property type="entry name" value="bZIP_sf"/>
</dbReference>
<proteinExistence type="predicted"/>
<dbReference type="EnsemblPlants" id="Pp3c7_22020V3.1">
    <property type="protein sequence ID" value="Pp3c7_22020V3.1"/>
    <property type="gene ID" value="Pp3c7_22020"/>
</dbReference>
<evidence type="ECO:0000256" key="2">
    <source>
        <dbReference type="SAM" id="MobiDB-lite"/>
    </source>
</evidence>
<accession>A0A2K1KCI7</accession>
<evidence type="ECO:0000256" key="1">
    <source>
        <dbReference type="SAM" id="Coils"/>
    </source>
</evidence>
<dbReference type="PANTHER" id="PTHR37616:SF2">
    <property type="entry name" value="BZIP DOMAIN-CONTAINING PROTEIN"/>
    <property type="match status" value="1"/>
</dbReference>
<keyword evidence="1" id="KW-0175">Coiled coil</keyword>
<sequence length="247" mass="27475">MSIKLLGSFHIVSVDDRWLQQLSLHSSVHEECLVELFSGAPCDDDIFFAAASSSCSFSRPICNSDTHVVTSYSSVFERGIGSSSDSKQEDSDRARRDISVLSRLERSREAASQARARKKSSIKSLEVKYRMLEAHIAQLQQLMTLTSVENAALKNELARVKEPKGGVENGVVEPAELKAENSLQSEFLRHHSCHSSLAQQALPHNTSHFRDFLLTLLRLLTLGTVINSSRPQTSPLQPPYETIFSTF</sequence>
<feature type="region of interest" description="Disordered" evidence="2">
    <location>
        <begin position="78"/>
        <end position="97"/>
    </location>
</feature>
<feature type="compositionally biased region" description="Basic and acidic residues" evidence="2">
    <location>
        <begin position="86"/>
        <end position="97"/>
    </location>
</feature>
<dbReference type="GO" id="GO:0003700">
    <property type="term" value="F:DNA-binding transcription factor activity"/>
    <property type="evidence" value="ECO:0007669"/>
    <property type="project" value="InterPro"/>
</dbReference>
<dbReference type="Proteomes" id="UP000006727">
    <property type="component" value="Chromosome 7"/>
</dbReference>
<reference evidence="3 5" key="2">
    <citation type="journal article" date="2018" name="Plant J.">
        <title>The Physcomitrella patens chromosome-scale assembly reveals moss genome structure and evolution.</title>
        <authorList>
            <person name="Lang D."/>
            <person name="Ullrich K.K."/>
            <person name="Murat F."/>
            <person name="Fuchs J."/>
            <person name="Jenkins J."/>
            <person name="Haas F.B."/>
            <person name="Piednoel M."/>
            <person name="Gundlach H."/>
            <person name="Van Bel M."/>
            <person name="Meyberg R."/>
            <person name="Vives C."/>
            <person name="Morata J."/>
            <person name="Symeonidi A."/>
            <person name="Hiss M."/>
            <person name="Muchero W."/>
            <person name="Kamisugi Y."/>
            <person name="Saleh O."/>
            <person name="Blanc G."/>
            <person name="Decker E.L."/>
            <person name="van Gessel N."/>
            <person name="Grimwood J."/>
            <person name="Hayes R.D."/>
            <person name="Graham S.W."/>
            <person name="Gunter L.E."/>
            <person name="McDaniel S.F."/>
            <person name="Hoernstein S.N.W."/>
            <person name="Larsson A."/>
            <person name="Li F.W."/>
            <person name="Perroud P.F."/>
            <person name="Phillips J."/>
            <person name="Ranjan P."/>
            <person name="Rokshar D.S."/>
            <person name="Rothfels C.J."/>
            <person name="Schneider L."/>
            <person name="Shu S."/>
            <person name="Stevenson D.W."/>
            <person name="Thummler F."/>
            <person name="Tillich M."/>
            <person name="Villarreal Aguilar J.C."/>
            <person name="Widiez T."/>
            <person name="Wong G.K."/>
            <person name="Wymore A."/>
            <person name="Zhang Y."/>
            <person name="Zimmer A.D."/>
            <person name="Quatrano R.S."/>
            <person name="Mayer K.F.X."/>
            <person name="Goodstein D."/>
            <person name="Casacuberta J.M."/>
            <person name="Vandepoele K."/>
            <person name="Reski R."/>
            <person name="Cuming A.C."/>
            <person name="Tuskan G.A."/>
            <person name="Maumus F."/>
            <person name="Salse J."/>
            <person name="Schmutz J."/>
            <person name="Rensing S.A."/>
        </authorList>
    </citation>
    <scope>NUCLEOTIDE SEQUENCE [LARGE SCALE GENOMIC DNA]</scope>
    <source>
        <strain evidence="4 5">cv. Gransden 2004</strain>
    </source>
</reference>
<dbReference type="EMBL" id="ABEU02000007">
    <property type="protein sequence ID" value="PNR51493.1"/>
    <property type="molecule type" value="Genomic_DNA"/>
</dbReference>
<gene>
    <name evidence="3" type="ORF">PHYPA_010680</name>
</gene>
<dbReference type="Gene3D" id="1.20.5.170">
    <property type="match status" value="1"/>
</dbReference>
<evidence type="ECO:0008006" key="6">
    <source>
        <dbReference type="Google" id="ProtNLM"/>
    </source>
</evidence>
<reference evidence="3 5" key="1">
    <citation type="journal article" date="2008" name="Science">
        <title>The Physcomitrella genome reveals evolutionary insights into the conquest of land by plants.</title>
        <authorList>
            <person name="Rensing S."/>
            <person name="Lang D."/>
            <person name="Zimmer A."/>
            <person name="Terry A."/>
            <person name="Salamov A."/>
            <person name="Shapiro H."/>
            <person name="Nishiyama T."/>
            <person name="Perroud P.-F."/>
            <person name="Lindquist E."/>
            <person name="Kamisugi Y."/>
            <person name="Tanahashi T."/>
            <person name="Sakakibara K."/>
            <person name="Fujita T."/>
            <person name="Oishi K."/>
            <person name="Shin-I T."/>
            <person name="Kuroki Y."/>
            <person name="Toyoda A."/>
            <person name="Suzuki Y."/>
            <person name="Hashimoto A."/>
            <person name="Yamaguchi K."/>
            <person name="Sugano A."/>
            <person name="Kohara Y."/>
            <person name="Fujiyama A."/>
            <person name="Anterola A."/>
            <person name="Aoki S."/>
            <person name="Ashton N."/>
            <person name="Barbazuk W.B."/>
            <person name="Barker E."/>
            <person name="Bennetzen J."/>
            <person name="Bezanilla M."/>
            <person name="Blankenship R."/>
            <person name="Cho S.H."/>
            <person name="Dutcher S."/>
            <person name="Estelle M."/>
            <person name="Fawcett J.A."/>
            <person name="Gundlach H."/>
            <person name="Hanada K."/>
            <person name="Heyl A."/>
            <person name="Hicks K.A."/>
            <person name="Hugh J."/>
            <person name="Lohr M."/>
            <person name="Mayer K."/>
            <person name="Melkozernov A."/>
            <person name="Murata T."/>
            <person name="Nelson D."/>
            <person name="Pils B."/>
            <person name="Prigge M."/>
            <person name="Reiss B."/>
            <person name="Renner T."/>
            <person name="Rombauts S."/>
            <person name="Rushton P."/>
            <person name="Sanderfoot A."/>
            <person name="Schween G."/>
            <person name="Shiu S.-H."/>
            <person name="Stueber K."/>
            <person name="Theodoulou F.L."/>
            <person name="Tu H."/>
            <person name="Van de Peer Y."/>
            <person name="Verrier P.J."/>
            <person name="Waters E."/>
            <person name="Wood A."/>
            <person name="Yang L."/>
            <person name="Cove D."/>
            <person name="Cuming A."/>
            <person name="Hasebe M."/>
            <person name="Lucas S."/>
            <person name="Mishler D.B."/>
            <person name="Reski R."/>
            <person name="Grigoriev I."/>
            <person name="Quatrano R.S."/>
            <person name="Boore J.L."/>
        </authorList>
    </citation>
    <scope>NUCLEOTIDE SEQUENCE [LARGE SCALE GENOMIC DNA]</scope>
    <source>
        <strain evidence="4 5">cv. Gransden 2004</strain>
    </source>
</reference>
<dbReference type="CDD" id="cd14704">
    <property type="entry name" value="bZIP_HY5-like"/>
    <property type="match status" value="1"/>
</dbReference>